<reference evidence="2 3" key="1">
    <citation type="journal article" date="2024" name="G3 (Bethesda)">
        <title>A hybrid genome assembly of the endangered aye-aye (Daubentonia madagascariensis).</title>
        <authorList>
            <person name="Versoza C.J."/>
            <person name="Pfeifer S.P."/>
        </authorList>
    </citation>
    <scope>NUCLEOTIDE SEQUENCE [LARGE SCALE GENOMIC DNA]</scope>
    <source>
        <strain evidence="2">6821</strain>
    </source>
</reference>
<gene>
    <name evidence="2" type="ORF">WCI35_002129</name>
</gene>
<organism evidence="2 3">
    <name type="scientific">Daubentonia madagascariensis</name>
    <name type="common">Aye-aye</name>
    <name type="synonym">Sciurus madagascariensis</name>
    <dbReference type="NCBI Taxonomy" id="31869"/>
    <lineage>
        <taxon>Eukaryota</taxon>
        <taxon>Metazoa</taxon>
        <taxon>Chordata</taxon>
        <taxon>Craniata</taxon>
        <taxon>Vertebrata</taxon>
        <taxon>Euteleostomi</taxon>
        <taxon>Mammalia</taxon>
        <taxon>Eutheria</taxon>
        <taxon>Euarchontoglires</taxon>
        <taxon>Primates</taxon>
        <taxon>Strepsirrhini</taxon>
        <taxon>Chiromyiformes</taxon>
        <taxon>Daubentoniidae</taxon>
        <taxon>Daubentonia</taxon>
    </lineage>
</organism>
<dbReference type="AlphaFoldDB" id="A0ABD2FAE1"/>
<feature type="non-terminal residue" evidence="2">
    <location>
        <position position="108"/>
    </location>
</feature>
<keyword evidence="3" id="KW-1185">Reference proteome</keyword>
<comment type="caution">
    <text evidence="2">The sequence shown here is derived from an EMBL/GenBank/DDBJ whole genome shotgun (WGS) entry which is preliminary data.</text>
</comment>
<dbReference type="EMBL" id="JBFSEQ010000001">
    <property type="protein sequence ID" value="KAL2805480.1"/>
    <property type="molecule type" value="Genomic_DNA"/>
</dbReference>
<evidence type="ECO:0000313" key="2">
    <source>
        <dbReference type="EMBL" id="KAL2805480.1"/>
    </source>
</evidence>
<feature type="compositionally biased region" description="Low complexity" evidence="1">
    <location>
        <begin position="41"/>
        <end position="50"/>
    </location>
</feature>
<name>A0ABD2FAE1_DAUMA</name>
<evidence type="ECO:0000256" key="1">
    <source>
        <dbReference type="SAM" id="MobiDB-lite"/>
    </source>
</evidence>
<accession>A0ABD2FAE1</accession>
<feature type="region of interest" description="Disordered" evidence="1">
    <location>
        <begin position="37"/>
        <end position="108"/>
    </location>
</feature>
<proteinExistence type="predicted"/>
<evidence type="ECO:0000313" key="3">
    <source>
        <dbReference type="Proteomes" id="UP001610411"/>
    </source>
</evidence>
<protein>
    <submittedName>
        <fullName evidence="2">Nuclear encoded mitochondrial protein C21orf2 isoform 2</fullName>
    </submittedName>
</protein>
<sequence>MKLTRKMVLARAKASELHSVRKLNCWGSRLTDCQQRLQPGAREPVPAPERAVPEKELHPQPGRALLPEAPAAPQGAVAGREPVLRRQPPPLPHDRAAQPAQPPETGQS</sequence>
<dbReference type="Proteomes" id="UP001610411">
    <property type="component" value="Unassembled WGS sequence"/>
</dbReference>